<keyword evidence="1" id="KW-0472">Membrane</keyword>
<keyword evidence="1" id="KW-1133">Transmembrane helix</keyword>
<dbReference type="AlphaFoldDB" id="A0A3E2HDI2"/>
<feature type="non-terminal residue" evidence="2">
    <location>
        <position position="1"/>
    </location>
</feature>
<feature type="transmembrane region" description="Helical" evidence="1">
    <location>
        <begin position="59"/>
        <end position="79"/>
    </location>
</feature>
<proteinExistence type="predicted"/>
<dbReference type="Proteomes" id="UP000258309">
    <property type="component" value="Unassembled WGS sequence"/>
</dbReference>
<accession>A0A3E2HDI2</accession>
<keyword evidence="3" id="KW-1185">Reference proteome</keyword>
<dbReference type="EMBL" id="NCSJ02000080">
    <property type="protein sequence ID" value="RFU31213.1"/>
    <property type="molecule type" value="Genomic_DNA"/>
</dbReference>
<gene>
    <name evidence="2" type="ORF">B7463_g5098</name>
</gene>
<evidence type="ECO:0000256" key="1">
    <source>
        <dbReference type="SAM" id="Phobius"/>
    </source>
</evidence>
<keyword evidence="1" id="KW-0812">Transmembrane</keyword>
<evidence type="ECO:0000313" key="3">
    <source>
        <dbReference type="Proteomes" id="UP000258309"/>
    </source>
</evidence>
<evidence type="ECO:0000313" key="2">
    <source>
        <dbReference type="EMBL" id="RFU31213.1"/>
    </source>
</evidence>
<sequence>MATPDITSVCVAPLSPNYLLLHRYVFYVSLILPLINPFHTSSSSLTYPPPTVPPLIKAAYAYALTYSGTASLYAILLLSSPSNLQSLPINLDIFGVWAVLSASACVLLAFLEWDKVLQQPHRGQQRVRPIFTIWGVWITVGVICVFVALVKAKPAVANGDFGAVIAQSDCVAMAMEQRLRFRLRVAEDVVVSDYDRIFGKLYDHLKHIGAPMMFIVLFYGLIPCLFTIASAKPDCKGERTSYECYSDGNGEFSILSSICRGYILARRVALVCVPVVLITNVVFNEIYLLKGWEGGDGIPEAEKMYEVGQWGLLVGMSLVTAAAVINWAFGRMWKEVKDSGIIV</sequence>
<name>A0A3E2HDI2_SCYLI</name>
<protein>
    <submittedName>
        <fullName evidence="2">Uncharacterized protein</fullName>
    </submittedName>
</protein>
<feature type="transmembrane region" description="Helical" evidence="1">
    <location>
        <begin position="309"/>
        <end position="329"/>
    </location>
</feature>
<dbReference type="OrthoDB" id="3434343at2759"/>
<feature type="transmembrane region" description="Helical" evidence="1">
    <location>
        <begin position="208"/>
        <end position="229"/>
    </location>
</feature>
<feature type="non-terminal residue" evidence="2">
    <location>
        <position position="343"/>
    </location>
</feature>
<organism evidence="2 3">
    <name type="scientific">Scytalidium lignicola</name>
    <name type="common">Hyphomycete</name>
    <dbReference type="NCBI Taxonomy" id="5539"/>
    <lineage>
        <taxon>Eukaryota</taxon>
        <taxon>Fungi</taxon>
        <taxon>Dikarya</taxon>
        <taxon>Ascomycota</taxon>
        <taxon>Pezizomycotina</taxon>
        <taxon>Leotiomycetes</taxon>
        <taxon>Leotiomycetes incertae sedis</taxon>
        <taxon>Scytalidium</taxon>
    </lineage>
</organism>
<feature type="transmembrane region" description="Helical" evidence="1">
    <location>
        <begin position="268"/>
        <end position="289"/>
    </location>
</feature>
<comment type="caution">
    <text evidence="2">The sequence shown here is derived from an EMBL/GenBank/DDBJ whole genome shotgun (WGS) entry which is preliminary data.</text>
</comment>
<feature type="transmembrane region" description="Helical" evidence="1">
    <location>
        <begin position="131"/>
        <end position="150"/>
    </location>
</feature>
<reference evidence="2 3" key="1">
    <citation type="submission" date="2018-05" db="EMBL/GenBank/DDBJ databases">
        <title>Draft genome sequence of Scytalidium lignicola DSM 105466, a ubiquitous saprotrophic fungus.</title>
        <authorList>
            <person name="Buettner E."/>
            <person name="Gebauer A.M."/>
            <person name="Hofrichter M."/>
            <person name="Liers C."/>
            <person name="Kellner H."/>
        </authorList>
    </citation>
    <scope>NUCLEOTIDE SEQUENCE [LARGE SCALE GENOMIC DNA]</scope>
    <source>
        <strain evidence="2 3">DSM 105466</strain>
    </source>
</reference>
<feature type="transmembrane region" description="Helical" evidence="1">
    <location>
        <begin position="91"/>
        <end position="111"/>
    </location>
</feature>
<feature type="transmembrane region" description="Helical" evidence="1">
    <location>
        <begin position="20"/>
        <end position="38"/>
    </location>
</feature>